<comment type="caution">
    <text evidence="1">The sequence shown here is derived from an EMBL/GenBank/DDBJ whole genome shotgun (WGS) entry which is preliminary data.</text>
</comment>
<dbReference type="EMBL" id="ADZX01000244">
    <property type="protein sequence ID" value="EFK97341.1"/>
    <property type="molecule type" value="Genomic_DNA"/>
</dbReference>
<evidence type="ECO:0000313" key="1">
    <source>
        <dbReference type="EMBL" id="EFK97341.1"/>
    </source>
</evidence>
<dbReference type="AlphaFoldDB" id="D9PGH3"/>
<protein>
    <submittedName>
        <fullName evidence="1">Uncharacterized protein</fullName>
    </submittedName>
</protein>
<reference evidence="1" key="1">
    <citation type="submission" date="2010-07" db="EMBL/GenBank/DDBJ databases">
        <authorList>
            <consortium name="CONSOLIDER consortium CSD2007-00005"/>
            <person name="Guazzaroni M.-E."/>
            <person name="Richter M."/>
            <person name="Garcia-Salamanca A."/>
            <person name="Yarza P."/>
            <person name="Ferrer M."/>
        </authorList>
    </citation>
    <scope>NUCLEOTIDE SEQUENCE</scope>
</reference>
<sequence>MYPKTHHNAIIASHSYLFINHFSSIIIFDIADKYSLKNATNFSGENFSEIVVNQAISEKNIDTFFLSHHISKFSQLLKIL</sequence>
<proteinExistence type="predicted"/>
<name>D9PGH3_9ZZZZ</name>
<organism evidence="1">
    <name type="scientific">sediment metagenome</name>
    <dbReference type="NCBI Taxonomy" id="749907"/>
    <lineage>
        <taxon>unclassified sequences</taxon>
        <taxon>metagenomes</taxon>
        <taxon>ecological metagenomes</taxon>
    </lineage>
</organism>
<gene>
    <name evidence="1" type="ORF">LDC_0620</name>
</gene>
<reference evidence="1" key="2">
    <citation type="journal article" date="2011" name="Microb. Ecol.">
        <title>Taxonomic and Functional Metagenomic Profiling of the Microbial Community in the Anoxic Sediment of a Sub-saline Shallow Lake (Laguna de Carrizo, Central Spain).</title>
        <authorList>
            <person name="Ferrer M."/>
            <person name="Guazzaroni M.E."/>
            <person name="Richter M."/>
            <person name="Garcia-Salamanca A."/>
            <person name="Yarza P."/>
            <person name="Suarez-Suarez A."/>
            <person name="Solano J."/>
            <person name="Alcaide M."/>
            <person name="van Dillewijn P."/>
            <person name="Molina-Henares M.A."/>
            <person name="Lopez-Cortes N."/>
            <person name="Al-Ramahi Y."/>
            <person name="Guerrero C."/>
            <person name="Acosta A."/>
            <person name="de Eugenio L.I."/>
            <person name="Martinez V."/>
            <person name="Marques S."/>
            <person name="Rojo F."/>
            <person name="Santero E."/>
            <person name="Genilloud O."/>
            <person name="Perez-Perez J."/>
            <person name="Rossello-Mora R."/>
            <person name="Ramos J.L."/>
        </authorList>
    </citation>
    <scope>NUCLEOTIDE SEQUENCE</scope>
</reference>
<accession>D9PGH3</accession>